<organism evidence="1 2">
    <name type="scientific">Paraburkholderia dioscoreae</name>
    <dbReference type="NCBI Taxonomy" id="2604047"/>
    <lineage>
        <taxon>Bacteria</taxon>
        <taxon>Pseudomonadati</taxon>
        <taxon>Pseudomonadota</taxon>
        <taxon>Betaproteobacteria</taxon>
        <taxon>Burkholderiales</taxon>
        <taxon>Burkholderiaceae</taxon>
        <taxon>Paraburkholderia</taxon>
    </lineage>
</organism>
<evidence type="ECO:0000313" key="1">
    <source>
        <dbReference type="EMBL" id="VVD26812.1"/>
    </source>
</evidence>
<dbReference type="KEGG" id="pdio:PDMSB3_0350"/>
<keyword evidence="2" id="KW-1185">Reference proteome</keyword>
<dbReference type="Proteomes" id="UP000325811">
    <property type="component" value="Chromosome I"/>
</dbReference>
<protein>
    <submittedName>
        <fullName evidence="1">Uncharacterized protein</fullName>
    </submittedName>
</protein>
<reference evidence="1 2" key="1">
    <citation type="submission" date="2019-08" db="EMBL/GenBank/DDBJ databases">
        <authorList>
            <person name="Herpell B J."/>
        </authorList>
    </citation>
    <scope>NUCLEOTIDE SEQUENCE [LARGE SCALE GENOMIC DNA]</scope>
    <source>
        <strain evidence="2">Msb3</strain>
    </source>
</reference>
<accession>A0A5Q4Z1J0</accession>
<dbReference type="AlphaFoldDB" id="A0A5Q4Z1J0"/>
<name>A0A5Q4Z1J0_9BURK</name>
<proteinExistence type="predicted"/>
<gene>
    <name evidence="1" type="ORF">PDMSB3_0350</name>
</gene>
<sequence>MVRARAFKTFEHSSNDPYAAPACPARAGLPAKVACAPFATPAVRSLTQLGMRVAVTAPRALPAAFPAAERDHANGLRVRKRELRNGLRKRVTQLSEGFHETHYRNHQAVQAR</sequence>
<evidence type="ECO:0000313" key="2">
    <source>
        <dbReference type="Proteomes" id="UP000325811"/>
    </source>
</evidence>
<dbReference type="EMBL" id="LR699553">
    <property type="protein sequence ID" value="VVD26812.1"/>
    <property type="molecule type" value="Genomic_DNA"/>
</dbReference>